<dbReference type="GO" id="GO:0008081">
    <property type="term" value="F:phosphoric diester hydrolase activity"/>
    <property type="evidence" value="ECO:0007669"/>
    <property type="project" value="InterPro"/>
</dbReference>
<gene>
    <name evidence="2" type="ORF">QBC47DRAFT_355522</name>
</gene>
<proteinExistence type="predicted"/>
<dbReference type="PROSITE" id="PS50007">
    <property type="entry name" value="PIPLC_X_DOMAIN"/>
    <property type="match status" value="1"/>
</dbReference>
<dbReference type="InterPro" id="IPR017946">
    <property type="entry name" value="PLC-like_Pdiesterase_TIM-brl"/>
</dbReference>
<dbReference type="PANTHER" id="PTHR13593:SF113">
    <property type="entry name" value="SI:DKEY-266F7.9"/>
    <property type="match status" value="1"/>
</dbReference>
<keyword evidence="3" id="KW-1185">Reference proteome</keyword>
<dbReference type="SUPFAM" id="SSF51695">
    <property type="entry name" value="PLC-like phosphodiesterases"/>
    <property type="match status" value="1"/>
</dbReference>
<dbReference type="InterPro" id="IPR000909">
    <property type="entry name" value="PLipase_C_PInositol-sp_X_dom"/>
</dbReference>
<evidence type="ECO:0000313" key="2">
    <source>
        <dbReference type="EMBL" id="KAK1760327.1"/>
    </source>
</evidence>
<feature type="domain" description="Phosphatidylinositol-specific phospholipase C X" evidence="1">
    <location>
        <begin position="57"/>
        <end position="213"/>
    </location>
</feature>
<evidence type="ECO:0000313" key="3">
    <source>
        <dbReference type="Proteomes" id="UP001239445"/>
    </source>
</evidence>
<dbReference type="AlphaFoldDB" id="A0AAJ0BNY3"/>
<name>A0AAJ0BNY3_9PEZI</name>
<protein>
    <submittedName>
        <fullName evidence="2">PLC-like phosphodiesterase</fullName>
    </submittedName>
</protein>
<accession>A0AAJ0BNY3</accession>
<dbReference type="Proteomes" id="UP001239445">
    <property type="component" value="Unassembled WGS sequence"/>
</dbReference>
<dbReference type="InterPro" id="IPR051057">
    <property type="entry name" value="PI-PLC_domain"/>
</dbReference>
<comment type="caution">
    <text evidence="2">The sequence shown here is derived from an EMBL/GenBank/DDBJ whole genome shotgun (WGS) entry which is preliminary data.</text>
</comment>
<reference evidence="2" key="1">
    <citation type="submission" date="2023-06" db="EMBL/GenBank/DDBJ databases">
        <title>Genome-scale phylogeny and comparative genomics of the fungal order Sordariales.</title>
        <authorList>
            <consortium name="Lawrence Berkeley National Laboratory"/>
            <person name="Hensen N."/>
            <person name="Bonometti L."/>
            <person name="Westerberg I."/>
            <person name="Brannstrom I.O."/>
            <person name="Guillou S."/>
            <person name="Cros-Aarteil S."/>
            <person name="Calhoun S."/>
            <person name="Haridas S."/>
            <person name="Kuo A."/>
            <person name="Mondo S."/>
            <person name="Pangilinan J."/>
            <person name="Riley R."/>
            <person name="Labutti K."/>
            <person name="Andreopoulos B."/>
            <person name="Lipzen A."/>
            <person name="Chen C."/>
            <person name="Yanf M."/>
            <person name="Daum C."/>
            <person name="Ng V."/>
            <person name="Clum A."/>
            <person name="Steindorff A."/>
            <person name="Ohm R."/>
            <person name="Martin F."/>
            <person name="Silar P."/>
            <person name="Natvig D."/>
            <person name="Lalanne C."/>
            <person name="Gautier V."/>
            <person name="Ament-Velasquez S.L."/>
            <person name="Kruys A."/>
            <person name="Hutchinson M.I."/>
            <person name="Powell A.J."/>
            <person name="Barry K."/>
            <person name="Miller A.N."/>
            <person name="Grigoriev I.V."/>
            <person name="Debuchy R."/>
            <person name="Gladieux P."/>
            <person name="Thoren M.H."/>
            <person name="Johannesson H."/>
        </authorList>
    </citation>
    <scope>NUCLEOTIDE SEQUENCE</scope>
    <source>
        <strain evidence="2">PSN4</strain>
    </source>
</reference>
<dbReference type="SMART" id="SM00148">
    <property type="entry name" value="PLCXc"/>
    <property type="match status" value="1"/>
</dbReference>
<dbReference type="PANTHER" id="PTHR13593">
    <property type="match status" value="1"/>
</dbReference>
<evidence type="ECO:0000259" key="1">
    <source>
        <dbReference type="SMART" id="SM00148"/>
    </source>
</evidence>
<organism evidence="2 3">
    <name type="scientific">Echria macrotheca</name>
    <dbReference type="NCBI Taxonomy" id="438768"/>
    <lineage>
        <taxon>Eukaryota</taxon>
        <taxon>Fungi</taxon>
        <taxon>Dikarya</taxon>
        <taxon>Ascomycota</taxon>
        <taxon>Pezizomycotina</taxon>
        <taxon>Sordariomycetes</taxon>
        <taxon>Sordariomycetidae</taxon>
        <taxon>Sordariales</taxon>
        <taxon>Schizotheciaceae</taxon>
        <taxon>Echria</taxon>
    </lineage>
</organism>
<dbReference type="Gene3D" id="3.20.20.190">
    <property type="entry name" value="Phosphatidylinositol (PI) phosphodiesterase"/>
    <property type="match status" value="1"/>
</dbReference>
<dbReference type="EMBL" id="MU839827">
    <property type="protein sequence ID" value="KAK1760327.1"/>
    <property type="molecule type" value="Genomic_DNA"/>
</dbReference>
<dbReference type="GO" id="GO:0006629">
    <property type="term" value="P:lipid metabolic process"/>
    <property type="evidence" value="ECO:0007669"/>
    <property type="project" value="InterPro"/>
</dbReference>
<sequence length="483" mass="54521">MPFFGMLHDILSGTTKPADDKPHEKPPAIPESWGPMAFRNDSERDAIRELNNWTSKIDGKINVCQLSIPGTHDSHATYSNTNIAGVAGGAAWPAKSNPPQFKAFATTQILEIYQQLRAGVRYFDLRVGGDGNMRRGFVPLYMHLNDVLRYVHQYLTDPEHTAETVIISVMRDRGPDGSVHQIVKQKWDEYGWYSGADWPVLEQVRGKAILFRRFATDNGGEYGINGSAFYDEKDRLGSDKKGQWTQQDVQKDNEGLSIDEKWNSVWPHLDAALGDKNSNVMFFTGLATNGKNPFDWKEGEMAVLNPSQERAPLHFANRLNPRLLQELGKRRMDVDHCVKIIFKNFPQEVYEQSKSWVDAQRVVNFGNGIHIEFQGSDGHLVAYGPLGSLWAVDTYLPNKPASEGVKMHWSGTELSMFRYPDGKETQYFQAGPSMNGSKLRFIGGPPYMMIDTELEEGDGQIMYCSIPVFWLEDGRYGEPGYPP</sequence>